<evidence type="ECO:0000313" key="2">
    <source>
        <dbReference type="EMBL" id="CEK48371.1"/>
    </source>
</evidence>
<feature type="region of interest" description="Disordered" evidence="1">
    <location>
        <begin position="1"/>
        <end position="35"/>
    </location>
</feature>
<feature type="non-terminal residue" evidence="2">
    <location>
        <position position="1"/>
    </location>
</feature>
<evidence type="ECO:0000256" key="1">
    <source>
        <dbReference type="SAM" id="MobiDB-lite"/>
    </source>
</evidence>
<reference evidence="2" key="1">
    <citation type="submission" date="2014-12" db="EMBL/GenBank/DDBJ databases">
        <title>Insight into the proteome of Arion vulgaris.</title>
        <authorList>
            <person name="Aradska J."/>
            <person name="Bulat T."/>
            <person name="Smidak R."/>
            <person name="Sarate P."/>
            <person name="Gangsoo J."/>
            <person name="Sialana F."/>
            <person name="Bilban M."/>
            <person name="Lubec G."/>
        </authorList>
    </citation>
    <scope>NUCLEOTIDE SEQUENCE</scope>
    <source>
        <tissue evidence="2">Skin</tissue>
    </source>
</reference>
<sequence length="69" mass="7868">VLRKEAESVTSVTDADISETNKINDNRPIDQGHVTKQPNYNIAGTYTTPHQPPRPYIPEFNDIKIQKFD</sequence>
<feature type="compositionally biased region" description="Polar residues" evidence="1">
    <location>
        <begin position="8"/>
        <end position="21"/>
    </location>
</feature>
<name>A0A0B6XXW7_9EUPU</name>
<accession>A0A0B6XXW7</accession>
<feature type="non-terminal residue" evidence="2">
    <location>
        <position position="69"/>
    </location>
</feature>
<dbReference type="EMBL" id="HACG01001506">
    <property type="protein sequence ID" value="CEK48371.1"/>
    <property type="molecule type" value="Transcribed_RNA"/>
</dbReference>
<gene>
    <name evidence="2" type="primary">ORF3786</name>
</gene>
<dbReference type="AlphaFoldDB" id="A0A0B6XXW7"/>
<proteinExistence type="predicted"/>
<protein>
    <submittedName>
        <fullName evidence="2">Uncharacterized protein</fullName>
    </submittedName>
</protein>
<organism evidence="2">
    <name type="scientific">Arion vulgaris</name>
    <dbReference type="NCBI Taxonomy" id="1028688"/>
    <lineage>
        <taxon>Eukaryota</taxon>
        <taxon>Metazoa</taxon>
        <taxon>Spiralia</taxon>
        <taxon>Lophotrochozoa</taxon>
        <taxon>Mollusca</taxon>
        <taxon>Gastropoda</taxon>
        <taxon>Heterobranchia</taxon>
        <taxon>Euthyneura</taxon>
        <taxon>Panpulmonata</taxon>
        <taxon>Eupulmonata</taxon>
        <taxon>Stylommatophora</taxon>
        <taxon>Helicina</taxon>
        <taxon>Arionoidea</taxon>
        <taxon>Arionidae</taxon>
        <taxon>Arion</taxon>
    </lineage>
</organism>